<gene>
    <name evidence="1" type="ORF">BXY39_0456</name>
</gene>
<keyword evidence="2" id="KW-1185">Reference proteome</keyword>
<proteinExistence type="predicted"/>
<dbReference type="EMBL" id="REFR01000009">
    <property type="protein sequence ID" value="RMB11968.1"/>
    <property type="molecule type" value="Genomic_DNA"/>
</dbReference>
<reference evidence="1 2" key="1">
    <citation type="submission" date="2018-10" db="EMBL/GenBank/DDBJ databases">
        <title>Genomic Encyclopedia of Archaeal and Bacterial Type Strains, Phase II (KMG-II): from individual species to whole genera.</title>
        <authorList>
            <person name="Goeker M."/>
        </authorList>
    </citation>
    <scope>NUCLEOTIDE SEQUENCE [LARGE SCALE GENOMIC DNA]</scope>
    <source>
        <strain evidence="1 2">DSM 25217</strain>
    </source>
</reference>
<evidence type="ECO:0000313" key="1">
    <source>
        <dbReference type="EMBL" id="RMB11968.1"/>
    </source>
</evidence>
<accession>A0A3M0CR57</accession>
<evidence type="ECO:0000313" key="2">
    <source>
        <dbReference type="Proteomes" id="UP000271227"/>
    </source>
</evidence>
<dbReference type="InParanoid" id="A0A3M0CR57"/>
<sequence>MLIGLFLDESRPWLDRAAVQKPRHGPLVGSGWVFKA</sequence>
<dbReference type="Proteomes" id="UP000271227">
    <property type="component" value="Unassembled WGS sequence"/>
</dbReference>
<protein>
    <submittedName>
        <fullName evidence="1">Uncharacterized protein</fullName>
    </submittedName>
</protein>
<name>A0A3M0CR57_9PROT</name>
<comment type="caution">
    <text evidence="1">The sequence shown here is derived from an EMBL/GenBank/DDBJ whole genome shotgun (WGS) entry which is preliminary data.</text>
</comment>
<organism evidence="1 2">
    <name type="scientific">Eilatimonas milleporae</name>
    <dbReference type="NCBI Taxonomy" id="911205"/>
    <lineage>
        <taxon>Bacteria</taxon>
        <taxon>Pseudomonadati</taxon>
        <taxon>Pseudomonadota</taxon>
        <taxon>Alphaproteobacteria</taxon>
        <taxon>Kordiimonadales</taxon>
        <taxon>Kordiimonadaceae</taxon>
        <taxon>Eilatimonas</taxon>
    </lineage>
</organism>
<dbReference type="AlphaFoldDB" id="A0A3M0CR57"/>